<reference evidence="1" key="1">
    <citation type="submission" date="2020-12" db="EMBL/GenBank/DDBJ databases">
        <title>Prauserella sp. ASG 168, a novel actinomycete isolated from cave rock.</title>
        <authorList>
            <person name="Suriyachadkun C."/>
        </authorList>
    </citation>
    <scope>NUCLEOTIDE SEQUENCE</scope>
    <source>
        <strain evidence="1">ASG 168</strain>
    </source>
</reference>
<comment type="caution">
    <text evidence="1">The sequence shown here is derived from an EMBL/GenBank/DDBJ whole genome shotgun (WGS) entry which is preliminary data.</text>
</comment>
<proteinExistence type="predicted"/>
<protein>
    <submittedName>
        <fullName evidence="1">Uncharacterized protein</fullName>
    </submittedName>
</protein>
<sequence length="71" mass="7950">MPGKFRYWCGECGYRTPWGDDAEGAERLALHYRRRHPGAEEGGDFEVRSGARRSGCLGALMLLLLPPGRRS</sequence>
<name>A0A934QNP4_9PSEU</name>
<dbReference type="AlphaFoldDB" id="A0A934QNP4"/>
<gene>
    <name evidence="1" type="ORF">JHE00_04465</name>
</gene>
<dbReference type="RefSeq" id="WP_200314988.1">
    <property type="nucleotide sequence ID" value="NZ_JAENJH010000001.1"/>
</dbReference>
<keyword evidence="2" id="KW-1185">Reference proteome</keyword>
<accession>A0A934QNP4</accession>
<dbReference type="EMBL" id="JAENJH010000001">
    <property type="protein sequence ID" value="MBK1783570.1"/>
    <property type="molecule type" value="Genomic_DNA"/>
</dbReference>
<evidence type="ECO:0000313" key="2">
    <source>
        <dbReference type="Proteomes" id="UP000635245"/>
    </source>
</evidence>
<organism evidence="1 2">
    <name type="scientific">Prauserella cavernicola</name>
    <dbReference type="NCBI Taxonomy" id="2800127"/>
    <lineage>
        <taxon>Bacteria</taxon>
        <taxon>Bacillati</taxon>
        <taxon>Actinomycetota</taxon>
        <taxon>Actinomycetes</taxon>
        <taxon>Pseudonocardiales</taxon>
        <taxon>Pseudonocardiaceae</taxon>
        <taxon>Prauserella</taxon>
    </lineage>
</organism>
<dbReference type="Proteomes" id="UP000635245">
    <property type="component" value="Unassembled WGS sequence"/>
</dbReference>
<evidence type="ECO:0000313" key="1">
    <source>
        <dbReference type="EMBL" id="MBK1783570.1"/>
    </source>
</evidence>